<evidence type="ECO:0000256" key="1">
    <source>
        <dbReference type="ARBA" id="ARBA00022741"/>
    </source>
</evidence>
<accession>A0A3L6E4L0</accession>
<keyword evidence="1" id="KW-0547">Nucleotide-binding</keyword>
<dbReference type="GO" id="GO:0005524">
    <property type="term" value="F:ATP binding"/>
    <property type="evidence" value="ECO:0007669"/>
    <property type="project" value="UniProtKB-KW"/>
</dbReference>
<dbReference type="InterPro" id="IPR013126">
    <property type="entry name" value="Hsp_70_fam"/>
</dbReference>
<dbReference type="Gene3D" id="2.60.34.10">
    <property type="entry name" value="Substrate Binding Domain Of DNAk, Chain A, domain 1"/>
    <property type="match status" value="1"/>
</dbReference>
<dbReference type="EMBL" id="NCVQ01000008">
    <property type="protein sequence ID" value="PWZ15735.1"/>
    <property type="molecule type" value="Genomic_DNA"/>
</dbReference>
<dbReference type="Proteomes" id="UP000251960">
    <property type="component" value="Chromosome 7"/>
</dbReference>
<dbReference type="AlphaFoldDB" id="A0A3L6E4L0"/>
<protein>
    <submittedName>
        <fullName evidence="3">Heat shock protein, mitochondrial</fullName>
    </submittedName>
</protein>
<dbReference type="Pfam" id="PF00012">
    <property type="entry name" value="HSP70"/>
    <property type="match status" value="1"/>
</dbReference>
<organism evidence="3">
    <name type="scientific">Zea mays</name>
    <name type="common">Maize</name>
    <dbReference type="NCBI Taxonomy" id="4577"/>
    <lineage>
        <taxon>Eukaryota</taxon>
        <taxon>Viridiplantae</taxon>
        <taxon>Streptophyta</taxon>
        <taxon>Embryophyta</taxon>
        <taxon>Tracheophyta</taxon>
        <taxon>Spermatophyta</taxon>
        <taxon>Magnoliopsida</taxon>
        <taxon>Liliopsida</taxon>
        <taxon>Poales</taxon>
        <taxon>Poaceae</taxon>
        <taxon>PACMAD clade</taxon>
        <taxon>Panicoideae</taxon>
        <taxon>Andropogonodae</taxon>
        <taxon>Andropogoneae</taxon>
        <taxon>Tripsacinae</taxon>
        <taxon>Zea</taxon>
    </lineage>
</organism>
<keyword evidence="2" id="KW-0067">ATP-binding</keyword>
<name>A0A3L6E4L0_MAIZE</name>
<evidence type="ECO:0000313" key="3">
    <source>
        <dbReference type="EMBL" id="PWZ15735.1"/>
    </source>
</evidence>
<keyword evidence="3" id="KW-0346">Stress response</keyword>
<dbReference type="ExpressionAtlas" id="A0A3L6E4L0">
    <property type="expression patterns" value="baseline"/>
</dbReference>
<comment type="caution">
    <text evidence="3">The sequence shown here is derived from an EMBL/GenBank/DDBJ whole genome shotgun (WGS) entry which is preliminary data.</text>
</comment>
<dbReference type="SUPFAM" id="SSF100934">
    <property type="entry name" value="Heat shock protein 70kD (HSP70), C-terminal subdomain"/>
    <property type="match status" value="1"/>
</dbReference>
<dbReference type="Gene3D" id="1.20.1270.10">
    <property type="match status" value="1"/>
</dbReference>
<sequence length="168" mass="18389">MPSSYLQPCLQFGWQQVEDTSAKDKATGKEQEITINSSGSLSEFEIEKMVKEAELHAQKDQERKSPSDLKNSADTTIYTIEKSVSEYKDKVPAEVTKEIESAVSDLRAAMAEEDLDKIKQKLEAANKAVSKIGEHMQQGHRVVVAALSAVSGGNQTPQAEYKGSQDVG</sequence>
<dbReference type="GO" id="GO:0140662">
    <property type="term" value="F:ATP-dependent protein folding chaperone"/>
    <property type="evidence" value="ECO:0007669"/>
    <property type="project" value="InterPro"/>
</dbReference>
<dbReference type="FunFam" id="1.20.1270.10:FF:000001">
    <property type="entry name" value="Molecular chaperone DnaK"/>
    <property type="match status" value="1"/>
</dbReference>
<reference evidence="3" key="1">
    <citation type="journal article" date="2018" name="Nat. Genet.">
        <title>Extensive intraspecific gene order and gene structural variations between Mo17 and other maize genomes.</title>
        <authorList>
            <person name="Sun S."/>
            <person name="Zhou Y."/>
            <person name="Chen J."/>
            <person name="Shi J."/>
            <person name="Zhao H."/>
            <person name="Zhao H."/>
            <person name="Song W."/>
            <person name="Zhang M."/>
            <person name="Cui Y."/>
            <person name="Dong X."/>
            <person name="Liu H."/>
            <person name="Ma X."/>
            <person name="Jiao Y."/>
            <person name="Wang B."/>
            <person name="Wei X."/>
            <person name="Stein J.C."/>
            <person name="Glaubitz J.C."/>
            <person name="Lu F."/>
            <person name="Yu G."/>
            <person name="Liang C."/>
            <person name="Fengler K."/>
            <person name="Li B."/>
            <person name="Rafalski A."/>
            <person name="Schnable P.S."/>
            <person name="Ware D.H."/>
            <person name="Buckler E.S."/>
            <person name="Lai J."/>
        </authorList>
    </citation>
    <scope>NUCLEOTIDE SEQUENCE [LARGE SCALE GENOMIC DNA]</scope>
    <source>
        <tissue evidence="3">Seedling</tissue>
    </source>
</reference>
<gene>
    <name evidence="3" type="primary">HSP7M_1</name>
    <name evidence="3" type="ORF">Zm00014a_026267</name>
</gene>
<evidence type="ECO:0000256" key="2">
    <source>
        <dbReference type="ARBA" id="ARBA00022840"/>
    </source>
</evidence>
<dbReference type="InterPro" id="IPR029048">
    <property type="entry name" value="HSP70_C_sf"/>
</dbReference>
<dbReference type="InterPro" id="IPR029047">
    <property type="entry name" value="HSP70_peptide-bd_sf"/>
</dbReference>
<proteinExistence type="predicted"/>